<evidence type="ECO:0000313" key="3">
    <source>
        <dbReference type="Proteomes" id="UP000051160"/>
    </source>
</evidence>
<organism evidence="2 3">
    <name type="scientific">Secundilactobacillus odoratitofui DSM 19909 = JCM 15043</name>
    <dbReference type="NCBI Taxonomy" id="1423776"/>
    <lineage>
        <taxon>Bacteria</taxon>
        <taxon>Bacillati</taxon>
        <taxon>Bacillota</taxon>
        <taxon>Bacilli</taxon>
        <taxon>Lactobacillales</taxon>
        <taxon>Lactobacillaceae</taxon>
        <taxon>Secundilactobacillus</taxon>
    </lineage>
</organism>
<dbReference type="EMBL" id="AZEE01000027">
    <property type="protein sequence ID" value="KRK98572.1"/>
    <property type="molecule type" value="Genomic_DNA"/>
</dbReference>
<dbReference type="AlphaFoldDB" id="A0A0R1LRU9"/>
<protein>
    <recommendedName>
        <fullName evidence="1">DUF2087 domain-containing protein</fullName>
    </recommendedName>
</protein>
<sequence length="238" mass="27087">MLDLTQLSIAELTQGFHQQQQLLCCNYCQITFPITDQALMTSHLVTAHGGAKHALLTLATKYNGLTETQLTLLQAFSTADKDQAVADSLDVSASTIRHQKFTFREKAKSAKLYLAQYQAVFGEIPVKAKQYLPVPPGVSQSDDQFKLTEADYVANVQKFFTQTGQQLQLTSWPKGEKKRFAITMRVSQLFEFNRTYTLAEIDTQLKAISADFTWLKRYLIDDGFFDRTPDGRSYWRLF</sequence>
<dbReference type="STRING" id="1423776.FD04_GL000304"/>
<dbReference type="InterPro" id="IPR018656">
    <property type="entry name" value="DUF2087"/>
</dbReference>
<dbReference type="RefSeq" id="WP_054699440.1">
    <property type="nucleotide sequence ID" value="NZ_AZEE01000027.1"/>
</dbReference>
<comment type="caution">
    <text evidence="2">The sequence shown here is derived from an EMBL/GenBank/DDBJ whole genome shotgun (WGS) entry which is preliminary data.</text>
</comment>
<evidence type="ECO:0000313" key="2">
    <source>
        <dbReference type="EMBL" id="KRK98572.1"/>
    </source>
</evidence>
<gene>
    <name evidence="2" type="ORF">FD04_GL000304</name>
</gene>
<dbReference type="OrthoDB" id="9789954at2"/>
<evidence type="ECO:0000259" key="1">
    <source>
        <dbReference type="Pfam" id="PF09860"/>
    </source>
</evidence>
<name>A0A0R1LRU9_9LACO</name>
<keyword evidence="3" id="KW-1185">Reference proteome</keyword>
<accession>A0A0R1LRU9</accession>
<dbReference type="PATRIC" id="fig|1423776.4.peg.305"/>
<feature type="domain" description="DUF2087" evidence="1">
    <location>
        <begin position="168"/>
        <end position="236"/>
    </location>
</feature>
<proteinExistence type="predicted"/>
<dbReference type="Proteomes" id="UP000051160">
    <property type="component" value="Unassembled WGS sequence"/>
</dbReference>
<reference evidence="2 3" key="1">
    <citation type="journal article" date="2015" name="Genome Announc.">
        <title>Expanding the biotechnology potential of lactobacilli through comparative genomics of 213 strains and associated genera.</title>
        <authorList>
            <person name="Sun Z."/>
            <person name="Harris H.M."/>
            <person name="McCann A."/>
            <person name="Guo C."/>
            <person name="Argimon S."/>
            <person name="Zhang W."/>
            <person name="Yang X."/>
            <person name="Jeffery I.B."/>
            <person name="Cooney J.C."/>
            <person name="Kagawa T.F."/>
            <person name="Liu W."/>
            <person name="Song Y."/>
            <person name="Salvetti E."/>
            <person name="Wrobel A."/>
            <person name="Rasinkangas P."/>
            <person name="Parkhill J."/>
            <person name="Rea M.C."/>
            <person name="O'Sullivan O."/>
            <person name="Ritari J."/>
            <person name="Douillard F.P."/>
            <person name="Paul Ross R."/>
            <person name="Yang R."/>
            <person name="Briner A.E."/>
            <person name="Felis G.E."/>
            <person name="de Vos W.M."/>
            <person name="Barrangou R."/>
            <person name="Klaenhammer T.R."/>
            <person name="Caufield P.W."/>
            <person name="Cui Y."/>
            <person name="Zhang H."/>
            <person name="O'Toole P.W."/>
        </authorList>
    </citation>
    <scope>NUCLEOTIDE SEQUENCE [LARGE SCALE GENOMIC DNA]</scope>
    <source>
        <strain evidence="2 3">DSM 19909</strain>
    </source>
</reference>
<dbReference type="Pfam" id="PF09860">
    <property type="entry name" value="DUF2087"/>
    <property type="match status" value="1"/>
</dbReference>